<sequence>MADDDIFSRLQLLIDCHAQLLICVQEQCCFALSFKPAQVNEHLRKRHSIPIDDRRRVVRLLKNREPPLLDPANALLRQNESPYDPNLPLFDGFSCKFCDLLTISSQV</sequence>
<feature type="non-terminal residue" evidence="1">
    <location>
        <position position="107"/>
    </location>
</feature>
<gene>
    <name evidence="1" type="ORF">FOQG_16187</name>
</gene>
<evidence type="ECO:0000313" key="1">
    <source>
        <dbReference type="EMBL" id="EXK79197.1"/>
    </source>
</evidence>
<dbReference type="OrthoDB" id="4982631at2759"/>
<organism evidence="1 2">
    <name type="scientific">Fusarium oxysporum f. sp. raphani 54005</name>
    <dbReference type="NCBI Taxonomy" id="1089458"/>
    <lineage>
        <taxon>Eukaryota</taxon>
        <taxon>Fungi</taxon>
        <taxon>Dikarya</taxon>
        <taxon>Ascomycota</taxon>
        <taxon>Pezizomycotina</taxon>
        <taxon>Sordariomycetes</taxon>
        <taxon>Hypocreomycetidae</taxon>
        <taxon>Hypocreales</taxon>
        <taxon>Nectriaceae</taxon>
        <taxon>Fusarium</taxon>
        <taxon>Fusarium oxysporum species complex</taxon>
    </lineage>
</organism>
<protein>
    <submittedName>
        <fullName evidence="1">Uncharacterized protein</fullName>
    </submittedName>
</protein>
<dbReference type="Proteomes" id="UP000030663">
    <property type="component" value="Unassembled WGS sequence"/>
</dbReference>
<keyword evidence="2" id="KW-1185">Reference proteome</keyword>
<dbReference type="Pfam" id="PF12013">
    <property type="entry name" value="OrsD"/>
    <property type="match status" value="1"/>
</dbReference>
<dbReference type="InterPro" id="IPR022698">
    <property type="entry name" value="OrsD"/>
</dbReference>
<evidence type="ECO:0000313" key="2">
    <source>
        <dbReference type="Proteomes" id="UP000030663"/>
    </source>
</evidence>
<dbReference type="AlphaFoldDB" id="X0C953"/>
<name>X0C953_FUSOX</name>
<reference evidence="1 2" key="1">
    <citation type="submission" date="2011-11" db="EMBL/GenBank/DDBJ databases">
        <title>The Genome Sequence of Fusarium oxysporum PHW815.</title>
        <authorList>
            <consortium name="The Broad Institute Genome Sequencing Platform"/>
            <person name="Ma L.-J."/>
            <person name="Gale L.R."/>
            <person name="Schwartz D.C."/>
            <person name="Zhou S."/>
            <person name="Corby-Kistler H."/>
            <person name="Young S.K."/>
            <person name="Zeng Q."/>
            <person name="Gargeya S."/>
            <person name="Fitzgerald M."/>
            <person name="Haas B."/>
            <person name="Abouelleil A."/>
            <person name="Alvarado L."/>
            <person name="Arachchi H.M."/>
            <person name="Berlin A."/>
            <person name="Brown A."/>
            <person name="Chapman S.B."/>
            <person name="Chen Z."/>
            <person name="Dunbar C."/>
            <person name="Freedman E."/>
            <person name="Gearin G."/>
            <person name="Goldberg J."/>
            <person name="Griggs A."/>
            <person name="Gujja S."/>
            <person name="Heiman D."/>
            <person name="Howarth C."/>
            <person name="Larson L."/>
            <person name="Lui A."/>
            <person name="MacDonald P.J.P."/>
            <person name="Montmayeur A."/>
            <person name="Murphy C."/>
            <person name="Neiman D."/>
            <person name="Pearson M."/>
            <person name="Priest M."/>
            <person name="Roberts A."/>
            <person name="Saif S."/>
            <person name="Shea T."/>
            <person name="Shenoy N."/>
            <person name="Sisk P."/>
            <person name="Stolte C."/>
            <person name="Sykes S."/>
            <person name="Wortman J."/>
            <person name="Nusbaum C."/>
            <person name="Birren B."/>
        </authorList>
    </citation>
    <scope>NUCLEOTIDE SEQUENCE [LARGE SCALE GENOMIC DNA]</scope>
    <source>
        <strain evidence="1 2">54005</strain>
    </source>
</reference>
<accession>X0C953</accession>
<proteinExistence type="predicted"/>
<dbReference type="HOGENOM" id="CLU_126665_0_0_1"/>
<dbReference type="EMBL" id="JH658477">
    <property type="protein sequence ID" value="EXK79197.1"/>
    <property type="molecule type" value="Genomic_DNA"/>
</dbReference>